<reference evidence="2 3" key="1">
    <citation type="journal article" date="2018" name="Nat. Ecol. Evol.">
        <title>Pezizomycetes genomes reveal the molecular basis of ectomycorrhizal truffle lifestyle.</title>
        <authorList>
            <person name="Murat C."/>
            <person name="Payen T."/>
            <person name="Noel B."/>
            <person name="Kuo A."/>
            <person name="Morin E."/>
            <person name="Chen J."/>
            <person name="Kohler A."/>
            <person name="Krizsan K."/>
            <person name="Balestrini R."/>
            <person name="Da Silva C."/>
            <person name="Montanini B."/>
            <person name="Hainaut M."/>
            <person name="Levati E."/>
            <person name="Barry K.W."/>
            <person name="Belfiori B."/>
            <person name="Cichocki N."/>
            <person name="Clum A."/>
            <person name="Dockter R.B."/>
            <person name="Fauchery L."/>
            <person name="Guy J."/>
            <person name="Iotti M."/>
            <person name="Le Tacon F."/>
            <person name="Lindquist E.A."/>
            <person name="Lipzen A."/>
            <person name="Malagnac F."/>
            <person name="Mello A."/>
            <person name="Molinier V."/>
            <person name="Miyauchi S."/>
            <person name="Poulain J."/>
            <person name="Riccioni C."/>
            <person name="Rubini A."/>
            <person name="Sitrit Y."/>
            <person name="Splivallo R."/>
            <person name="Traeger S."/>
            <person name="Wang M."/>
            <person name="Zifcakova L."/>
            <person name="Wipf D."/>
            <person name="Zambonelli A."/>
            <person name="Paolocci F."/>
            <person name="Nowrousian M."/>
            <person name="Ottonello S."/>
            <person name="Baldrian P."/>
            <person name="Spatafora J.W."/>
            <person name="Henrissat B."/>
            <person name="Nagy L.G."/>
            <person name="Aury J.M."/>
            <person name="Wincker P."/>
            <person name="Grigoriev I.V."/>
            <person name="Bonfante P."/>
            <person name="Martin F.M."/>
        </authorList>
    </citation>
    <scope>NUCLEOTIDE SEQUENCE [LARGE SCALE GENOMIC DNA]</scope>
    <source>
        <strain evidence="2 3">ATCC MYA-4762</strain>
    </source>
</reference>
<protein>
    <submittedName>
        <fullName evidence="2">Uncharacterized protein</fullName>
    </submittedName>
</protein>
<dbReference type="EMBL" id="ML121566">
    <property type="protein sequence ID" value="RPB20883.1"/>
    <property type="molecule type" value="Genomic_DNA"/>
</dbReference>
<dbReference type="STRING" id="1051890.A0A3N4LDC8"/>
<dbReference type="InParanoid" id="A0A3N4LDC8"/>
<evidence type="ECO:0000313" key="2">
    <source>
        <dbReference type="EMBL" id="RPB20883.1"/>
    </source>
</evidence>
<dbReference type="AlphaFoldDB" id="A0A3N4LDC8"/>
<feature type="region of interest" description="Disordered" evidence="1">
    <location>
        <begin position="88"/>
        <end position="107"/>
    </location>
</feature>
<dbReference type="Proteomes" id="UP000267821">
    <property type="component" value="Unassembled WGS sequence"/>
</dbReference>
<dbReference type="OrthoDB" id="302966at2759"/>
<evidence type="ECO:0000256" key="1">
    <source>
        <dbReference type="SAM" id="MobiDB-lite"/>
    </source>
</evidence>
<evidence type="ECO:0000313" key="3">
    <source>
        <dbReference type="Proteomes" id="UP000267821"/>
    </source>
</evidence>
<accession>A0A3N4LDC8</accession>
<organism evidence="2 3">
    <name type="scientific">Terfezia boudieri ATCC MYA-4762</name>
    <dbReference type="NCBI Taxonomy" id="1051890"/>
    <lineage>
        <taxon>Eukaryota</taxon>
        <taxon>Fungi</taxon>
        <taxon>Dikarya</taxon>
        <taxon>Ascomycota</taxon>
        <taxon>Pezizomycotina</taxon>
        <taxon>Pezizomycetes</taxon>
        <taxon>Pezizales</taxon>
        <taxon>Pezizaceae</taxon>
        <taxon>Terfezia</taxon>
    </lineage>
</organism>
<gene>
    <name evidence="2" type="ORF">L211DRAFT_863152</name>
</gene>
<proteinExistence type="predicted"/>
<keyword evidence="3" id="KW-1185">Reference proteome</keyword>
<sequence>MDEATFRKFLAATQSVYGPIELDTYTIPPSWFPPLLTEGEGRYLWTDAFGVVNFLTLFKSTGDRRYLIFAADLITAVHECLGRTRDRTRRLPGATDESPLAGGLRIGKKDELGPDGDGQYHHYLTLWMFALNRMAVATGQEWYNKQAINLAKSIHDKFVYQRHSSRPRMYWKMSMDLSKPLTTSEGNLDPIDGYLTLRLLKKTAEENHMGGGGDKLDEELRDYKKIVDKKWAGYESSDALDIGMTLWSAHSSLGCQEEDWARGLCERMLHCLDYYNQLKTRPHKYRLAFREFGLVLGLRTYATQEPSTTEADMLYSLAEEIVCGWEKWDPLPEARKTPTDLKPITLVMYCAALHPGAFTKGYLEHRLT</sequence>
<name>A0A3N4LDC8_9PEZI</name>